<dbReference type="GO" id="GO:0044780">
    <property type="term" value="P:bacterial-type flagellum assembly"/>
    <property type="evidence" value="ECO:0007669"/>
    <property type="project" value="InterPro"/>
</dbReference>
<keyword evidence="8" id="KW-0378">Hydrolase</keyword>
<keyword evidence="10" id="KW-0961">Cell wall biogenesis/degradation</keyword>
<keyword evidence="13" id="KW-0966">Cell projection</keyword>
<dbReference type="SMART" id="SM00047">
    <property type="entry name" value="LYZ2"/>
    <property type="match status" value="1"/>
</dbReference>
<accession>A0A1Y6EHK1</accession>
<dbReference type="PRINTS" id="PR01002">
    <property type="entry name" value="FLGFLGJ"/>
</dbReference>
<comment type="similarity">
    <text evidence="3">In the N-terminal section; belongs to the FlgJ family.</text>
</comment>
<name>A0A1Y6EHK1_9GAMM</name>
<evidence type="ECO:0000256" key="9">
    <source>
        <dbReference type="ARBA" id="ARBA00023295"/>
    </source>
</evidence>
<dbReference type="RefSeq" id="WP_086433823.1">
    <property type="nucleotide sequence ID" value="NZ_FXWH01000001.1"/>
</dbReference>
<evidence type="ECO:0000256" key="4">
    <source>
        <dbReference type="ARBA" id="ARBA00007974"/>
    </source>
</evidence>
<evidence type="ECO:0000313" key="14">
    <source>
        <dbReference type="Proteomes" id="UP000194450"/>
    </source>
</evidence>
<keyword evidence="7" id="KW-1005">Bacterial flagellum biogenesis</keyword>
<protein>
    <recommendedName>
        <fullName evidence="5">Peptidoglycan hydrolase FlgJ</fullName>
    </recommendedName>
    <alternativeName>
        <fullName evidence="11">Muramidase FlgJ</fullName>
    </alternativeName>
</protein>
<dbReference type="GO" id="GO:0004040">
    <property type="term" value="F:amidase activity"/>
    <property type="evidence" value="ECO:0007669"/>
    <property type="project" value="InterPro"/>
</dbReference>
<dbReference type="Proteomes" id="UP000194450">
    <property type="component" value="Unassembled WGS sequence"/>
</dbReference>
<dbReference type="InterPro" id="IPR013377">
    <property type="entry name" value="FlgJ"/>
</dbReference>
<dbReference type="OrthoDB" id="289937at2"/>
<evidence type="ECO:0000313" key="13">
    <source>
        <dbReference type="EMBL" id="SMQ62095.1"/>
    </source>
</evidence>
<gene>
    <name evidence="13" type="ORF">SAMN06297229_0659</name>
</gene>
<dbReference type="Pfam" id="PF01832">
    <property type="entry name" value="Glucosaminidase"/>
    <property type="match status" value="1"/>
</dbReference>
<evidence type="ECO:0000256" key="11">
    <source>
        <dbReference type="ARBA" id="ARBA00030835"/>
    </source>
</evidence>
<proteinExistence type="inferred from homology"/>
<comment type="similarity">
    <text evidence="4">In the C-terminal section; belongs to the glycosyl hydrolase 73 family.</text>
</comment>
<sequence>MSDAVINNSFSQARSAASTDELDSLRQRAFKDDKSALREAAQQFESIFTGMVLKSMRQANAIFEEDSLMNSRYTGMYRDMYDQQLSKDMAKQGSLGLADMLVQQFGGDNENFTAASVLRDGSNLESARRLAKERALAVGVDTTAAANRNEQTGGVPAGKYYGSQRHQGFSGPEQFIEQLYPHARAAAEKAGLAPEALLAQAALETGWGQRMVPGSQQGSSNNLFNIKADKRWQGDKAHVMTLEFDGGVAKKEQAAFRVYESVQQSFDDFVQFLQEHPRYQQALQAGTNVKAFSEALQQAGYATDPDYAQKIQGLQKRLNFAAAAPITALDAK</sequence>
<evidence type="ECO:0000256" key="2">
    <source>
        <dbReference type="ARBA" id="ARBA00004418"/>
    </source>
</evidence>
<keyword evidence="14" id="KW-1185">Reference proteome</keyword>
<dbReference type="GO" id="GO:0071973">
    <property type="term" value="P:bacterial-type flagellum-dependent cell motility"/>
    <property type="evidence" value="ECO:0007669"/>
    <property type="project" value="TreeGrafter"/>
</dbReference>
<dbReference type="PANTHER" id="PTHR33308:SF9">
    <property type="entry name" value="PEPTIDOGLYCAN HYDROLASE FLGJ"/>
    <property type="match status" value="1"/>
</dbReference>
<dbReference type="EMBL" id="FXWH01000001">
    <property type="protein sequence ID" value="SMQ62095.1"/>
    <property type="molecule type" value="Genomic_DNA"/>
</dbReference>
<feature type="domain" description="Mannosyl-glycoprotein endo-beta-N-acetylglucosamidase-like" evidence="12">
    <location>
        <begin position="165"/>
        <end position="321"/>
    </location>
</feature>
<dbReference type="NCBIfam" id="TIGR02541">
    <property type="entry name" value="flagell_FlgJ"/>
    <property type="match status" value="1"/>
</dbReference>
<dbReference type="Gene3D" id="2.10.70.40">
    <property type="entry name" value="peptidoglycan hydrolase"/>
    <property type="match status" value="1"/>
</dbReference>
<comment type="function">
    <text evidence="1">Flagellum-specific muramidase which hydrolyzes the peptidoglycan layer to assemble the rod structure in the periplasmic space.</text>
</comment>
<evidence type="ECO:0000259" key="12">
    <source>
        <dbReference type="SMART" id="SM00047"/>
    </source>
</evidence>
<evidence type="ECO:0000256" key="5">
    <source>
        <dbReference type="ARBA" id="ARBA00013433"/>
    </source>
</evidence>
<keyword evidence="13" id="KW-0282">Flagellum</keyword>
<keyword evidence="6" id="KW-0574">Periplasm</keyword>
<dbReference type="GO" id="GO:0042597">
    <property type="term" value="C:periplasmic space"/>
    <property type="evidence" value="ECO:0007669"/>
    <property type="project" value="UniProtKB-SubCell"/>
</dbReference>
<keyword evidence="13" id="KW-0969">Cilium</keyword>
<dbReference type="InterPro" id="IPR051056">
    <property type="entry name" value="Glycosyl_Hydrolase_73"/>
</dbReference>
<dbReference type="InterPro" id="IPR019301">
    <property type="entry name" value="Flagellar_prot_FlgJ_N"/>
</dbReference>
<evidence type="ECO:0000256" key="6">
    <source>
        <dbReference type="ARBA" id="ARBA00022764"/>
    </source>
</evidence>
<dbReference type="AlphaFoldDB" id="A0A1Y6EHK1"/>
<evidence type="ECO:0000256" key="3">
    <source>
        <dbReference type="ARBA" id="ARBA00006880"/>
    </source>
</evidence>
<evidence type="ECO:0000256" key="8">
    <source>
        <dbReference type="ARBA" id="ARBA00022801"/>
    </source>
</evidence>
<dbReference type="GO" id="GO:0071555">
    <property type="term" value="P:cell wall organization"/>
    <property type="evidence" value="ECO:0007669"/>
    <property type="project" value="UniProtKB-KW"/>
</dbReference>
<evidence type="ECO:0000256" key="7">
    <source>
        <dbReference type="ARBA" id="ARBA00022795"/>
    </source>
</evidence>
<dbReference type="InterPro" id="IPR002901">
    <property type="entry name" value="MGlyc_endo_b_GlcNAc-like_dom"/>
</dbReference>
<evidence type="ECO:0000256" key="1">
    <source>
        <dbReference type="ARBA" id="ARBA00002954"/>
    </source>
</evidence>
<dbReference type="Gene3D" id="1.10.530.10">
    <property type="match status" value="1"/>
</dbReference>
<dbReference type="Pfam" id="PF10135">
    <property type="entry name" value="Rod-binding"/>
    <property type="match status" value="1"/>
</dbReference>
<organism evidence="13 14">
    <name type="scientific">Pseudidiomarina planktonica</name>
    <dbReference type="NCBI Taxonomy" id="1323738"/>
    <lineage>
        <taxon>Bacteria</taxon>
        <taxon>Pseudomonadati</taxon>
        <taxon>Pseudomonadota</taxon>
        <taxon>Gammaproteobacteria</taxon>
        <taxon>Alteromonadales</taxon>
        <taxon>Idiomarinaceae</taxon>
        <taxon>Pseudidiomarina</taxon>
    </lineage>
</organism>
<dbReference type="GO" id="GO:0016798">
    <property type="term" value="F:hydrolase activity, acting on glycosyl bonds"/>
    <property type="evidence" value="ECO:0007669"/>
    <property type="project" value="UniProtKB-KW"/>
</dbReference>
<keyword evidence="9" id="KW-0326">Glycosidase</keyword>
<evidence type="ECO:0000256" key="10">
    <source>
        <dbReference type="ARBA" id="ARBA00023316"/>
    </source>
</evidence>
<comment type="subcellular location">
    <subcellularLocation>
        <location evidence="2">Periplasm</location>
    </subcellularLocation>
</comment>
<reference evidence="14" key="1">
    <citation type="submission" date="2017-04" db="EMBL/GenBank/DDBJ databases">
        <authorList>
            <person name="Varghese N."/>
            <person name="Submissions S."/>
        </authorList>
    </citation>
    <scope>NUCLEOTIDE SEQUENCE [LARGE SCALE GENOMIC DNA]</scope>
</reference>
<dbReference type="PANTHER" id="PTHR33308">
    <property type="entry name" value="PEPTIDOGLYCAN HYDROLASE FLGJ"/>
    <property type="match status" value="1"/>
</dbReference>